<dbReference type="OrthoDB" id="9811740at2"/>
<dbReference type="Gene3D" id="2.40.10.120">
    <property type="match status" value="1"/>
</dbReference>
<dbReference type="Gene3D" id="3.10.28.20">
    <property type="entry name" value="Acetamidase/Formamidase-like domains"/>
    <property type="match status" value="1"/>
</dbReference>
<dbReference type="AlphaFoldDB" id="A0A4V3HGX8"/>
<dbReference type="SUPFAM" id="SSF141130">
    <property type="entry name" value="Acetamidase/Formamidase-like"/>
    <property type="match status" value="1"/>
</dbReference>
<dbReference type="GO" id="GO:0016811">
    <property type="term" value="F:hydrolase activity, acting on carbon-nitrogen (but not peptide) bonds, in linear amides"/>
    <property type="evidence" value="ECO:0007669"/>
    <property type="project" value="InterPro"/>
</dbReference>
<organism evidence="1 2">
    <name type="scientific">Aminivibrio pyruvatiphilus</name>
    <dbReference type="NCBI Taxonomy" id="1005740"/>
    <lineage>
        <taxon>Bacteria</taxon>
        <taxon>Thermotogati</taxon>
        <taxon>Synergistota</taxon>
        <taxon>Synergistia</taxon>
        <taxon>Synergistales</taxon>
        <taxon>Aminobacteriaceae</taxon>
        <taxon>Aminivibrio</taxon>
    </lineage>
</organism>
<keyword evidence="2" id="KW-1185">Reference proteome</keyword>
<proteinExistence type="predicted"/>
<accession>A0A4V3HGX8</accession>
<gene>
    <name evidence="1" type="ORF">C8D99_10232</name>
</gene>
<sequence length="304" mass="32219">MNIVTSDNNIYAFSAEMKPVLEVSPGERILFETNDCFAGQIGSENDLCTEINFDYINPATGPVAVRGAEKGDLLGVFIEDIRVEEQAVSVVIPGEGALPGKVEKPVTRVVMIDREKGTCTFAGITLPLKPMIGVIGVAPEEGIFPTGTPAAHGGNMDTTDIRKGTTVWFPVRRSGAMLALGDCHAVMGDGEIGCSGAEVPARVTVVLDLLKGLSAPWPIAVTEKEIVIIASEESIERAVTSASEAMTDLVRKALGLSFEDALILCSLSMDLRISQVVDPKKTVRAAMPLSVLPWEKAKAALAGR</sequence>
<dbReference type="PANTHER" id="PTHR31891:SF1">
    <property type="entry name" value="FORMAMIDASE C869.04-RELATED"/>
    <property type="match status" value="1"/>
</dbReference>
<dbReference type="RefSeq" id="WP_133955844.1">
    <property type="nucleotide sequence ID" value="NZ_SORI01000002.1"/>
</dbReference>
<dbReference type="Pfam" id="PF03069">
    <property type="entry name" value="FmdA_AmdA"/>
    <property type="match status" value="2"/>
</dbReference>
<name>A0A4V3HGX8_9BACT</name>
<evidence type="ECO:0000313" key="1">
    <source>
        <dbReference type="EMBL" id="TDY63051.1"/>
    </source>
</evidence>
<dbReference type="PANTHER" id="PTHR31891">
    <property type="entry name" value="FORMAMIDASE C869.04-RELATED"/>
    <property type="match status" value="1"/>
</dbReference>
<protein>
    <submittedName>
        <fullName evidence="1">Amidase</fullName>
    </submittedName>
</protein>
<evidence type="ECO:0000313" key="2">
    <source>
        <dbReference type="Proteomes" id="UP000295066"/>
    </source>
</evidence>
<dbReference type="InterPro" id="IPR004304">
    <property type="entry name" value="FmdA_AmdA"/>
</dbReference>
<dbReference type="Gene3D" id="2.60.120.580">
    <property type="entry name" value="Acetamidase/Formamidase-like domains"/>
    <property type="match status" value="1"/>
</dbReference>
<dbReference type="EMBL" id="SORI01000002">
    <property type="protein sequence ID" value="TDY63051.1"/>
    <property type="molecule type" value="Genomic_DNA"/>
</dbReference>
<dbReference type="Proteomes" id="UP000295066">
    <property type="component" value="Unassembled WGS sequence"/>
</dbReference>
<reference evidence="1 2" key="1">
    <citation type="submission" date="2019-03" db="EMBL/GenBank/DDBJ databases">
        <title>Genomic Encyclopedia of Type Strains, Phase IV (KMG-IV): sequencing the most valuable type-strain genomes for metagenomic binning, comparative biology and taxonomic classification.</title>
        <authorList>
            <person name="Goeker M."/>
        </authorList>
    </citation>
    <scope>NUCLEOTIDE SEQUENCE [LARGE SCALE GENOMIC DNA]</scope>
    <source>
        <strain evidence="1 2">DSM 25964</strain>
    </source>
</reference>
<comment type="caution">
    <text evidence="1">The sequence shown here is derived from an EMBL/GenBank/DDBJ whole genome shotgun (WGS) entry which is preliminary data.</text>
</comment>